<sequence>MQNKNKKIMLFVILGLLLIGIIDVSITANRTGHYPAITLWEDLTLNEKISSKLDGQKFETREEQKIRVEKIKEQQMEDKKKKLEEQNSKTEEKIKQRITNGEFTEEEYSRFYISLLDENKNLQPEEIIELDRKLAEGKINIHDYID</sequence>
<dbReference type="AlphaFoldDB" id="C4IFF3"/>
<feature type="region of interest" description="Disordered" evidence="1">
    <location>
        <begin position="74"/>
        <end position="98"/>
    </location>
</feature>
<evidence type="ECO:0000256" key="1">
    <source>
        <dbReference type="SAM" id="MobiDB-lite"/>
    </source>
</evidence>
<proteinExistence type="predicted"/>
<organism evidence="2 3">
    <name type="scientific">Clostridium butyricum E4 str. BoNT E BL5262</name>
    <dbReference type="NCBI Taxonomy" id="632245"/>
    <lineage>
        <taxon>Bacteria</taxon>
        <taxon>Bacillati</taxon>
        <taxon>Bacillota</taxon>
        <taxon>Clostridia</taxon>
        <taxon>Eubacteriales</taxon>
        <taxon>Clostridiaceae</taxon>
        <taxon>Clostridium</taxon>
    </lineage>
</organism>
<evidence type="ECO:0000313" key="3">
    <source>
        <dbReference type="Proteomes" id="UP000003081"/>
    </source>
</evidence>
<keyword evidence="3" id="KW-1185">Reference proteome</keyword>
<evidence type="ECO:0000313" key="2">
    <source>
        <dbReference type="EMBL" id="EEP54143.1"/>
    </source>
</evidence>
<gene>
    <name evidence="2" type="ORF">CLP_1657</name>
</gene>
<name>C4IFF3_CLOBU</name>
<dbReference type="EMBL" id="ACOM01000005">
    <property type="protein sequence ID" value="EEP54143.1"/>
    <property type="molecule type" value="Genomic_DNA"/>
</dbReference>
<dbReference type="RefSeq" id="WP_003409108.1">
    <property type="nucleotide sequence ID" value="NZ_ACOM01000005.1"/>
</dbReference>
<comment type="caution">
    <text evidence="2">The sequence shown here is derived from an EMBL/GenBank/DDBJ whole genome shotgun (WGS) entry which is preliminary data.</text>
</comment>
<dbReference type="HOGENOM" id="CLU_1774129_0_0_9"/>
<accession>C4IFF3</accession>
<protein>
    <submittedName>
        <fullName evidence="2">Uncharacterized protein</fullName>
    </submittedName>
</protein>
<reference evidence="2 3" key="1">
    <citation type="submission" date="2009-08" db="EMBL/GenBank/DDBJ databases">
        <authorList>
            <person name="Shrivastava S."/>
            <person name="Brinkac L.B."/>
            <person name="Brown J.L."/>
            <person name="Bruce D.B."/>
            <person name="Detter C."/>
            <person name="Green L.D."/>
            <person name="Munk C.A."/>
            <person name="Rogers Y.C."/>
            <person name="Tapia R."/>
            <person name="Sims D.R."/>
            <person name="Smith L.A."/>
            <person name="Smith T.J."/>
            <person name="Sutton G."/>
            <person name="Brettin T."/>
        </authorList>
    </citation>
    <scope>NUCLEOTIDE SEQUENCE [LARGE SCALE GENOMIC DNA]</scope>
    <source>
        <strain evidence="3">E4 str. BoNT E BL5262</strain>
    </source>
</reference>
<feature type="compositionally biased region" description="Basic and acidic residues" evidence="1">
    <location>
        <begin position="74"/>
        <end position="95"/>
    </location>
</feature>
<dbReference type="Proteomes" id="UP000003081">
    <property type="component" value="Unassembled WGS sequence"/>
</dbReference>